<keyword evidence="1" id="KW-0812">Transmembrane</keyword>
<organism evidence="2 3">
    <name type="scientific">Rhizobium etli bv. mimosae str. IE4771</name>
    <dbReference type="NCBI Taxonomy" id="1432050"/>
    <lineage>
        <taxon>Bacteria</taxon>
        <taxon>Pseudomonadati</taxon>
        <taxon>Pseudomonadota</taxon>
        <taxon>Alphaproteobacteria</taxon>
        <taxon>Hyphomicrobiales</taxon>
        <taxon>Rhizobiaceae</taxon>
        <taxon>Rhizobium/Agrobacterium group</taxon>
        <taxon>Rhizobium</taxon>
    </lineage>
</organism>
<feature type="transmembrane region" description="Helical" evidence="1">
    <location>
        <begin position="117"/>
        <end position="136"/>
    </location>
</feature>
<dbReference type="KEGG" id="rei:IE4771_CH02694"/>
<dbReference type="PANTHER" id="PTHR34980:SF2">
    <property type="entry name" value="INNER MEMBRANE PROTEIN YHAH-RELATED"/>
    <property type="match status" value="1"/>
</dbReference>
<evidence type="ECO:0000313" key="2">
    <source>
        <dbReference type="EMBL" id="AIC27794.1"/>
    </source>
</evidence>
<proteinExistence type="predicted"/>
<dbReference type="HOGENOM" id="CLU_1709517_0_0_5"/>
<protein>
    <recommendedName>
        <fullName evidence="4">DUF805 domain-containing protein</fullName>
    </recommendedName>
</protein>
<evidence type="ECO:0008006" key="4">
    <source>
        <dbReference type="Google" id="ProtNLM"/>
    </source>
</evidence>
<dbReference type="EMBL" id="CP006986">
    <property type="protein sequence ID" value="AIC27794.1"/>
    <property type="molecule type" value="Genomic_DNA"/>
</dbReference>
<feature type="transmembrane region" description="Helical" evidence="1">
    <location>
        <begin position="89"/>
        <end position="105"/>
    </location>
</feature>
<reference evidence="2 3" key="1">
    <citation type="submission" date="2013-12" db="EMBL/GenBank/DDBJ databases">
        <title>Complete genome sequence of Rhizobium etli bv. mimosae IE4771.</title>
        <authorList>
            <person name="Bustos P."/>
            <person name="Santamaria R.I."/>
            <person name="Lozano L."/>
            <person name="Ormeno-Orrillo E."/>
            <person name="Rogel M.A."/>
            <person name="Romero D."/>
            <person name="Cevallos M.A."/>
            <person name="Martinez-Romero E."/>
            <person name="Gonzalez V."/>
        </authorList>
    </citation>
    <scope>NUCLEOTIDE SEQUENCE [LARGE SCALE GENOMIC DNA]</scope>
    <source>
        <strain evidence="2 3">IE4771</strain>
    </source>
</reference>
<dbReference type="OrthoDB" id="9812349at2"/>
<gene>
    <name evidence="2" type="ORF">IE4771_CH02694</name>
</gene>
<keyword evidence="1" id="KW-0472">Membrane</keyword>
<evidence type="ECO:0000256" key="1">
    <source>
        <dbReference type="SAM" id="Phobius"/>
    </source>
</evidence>
<name>A0A060I250_RHIET</name>
<evidence type="ECO:0000313" key="3">
    <source>
        <dbReference type="Proteomes" id="UP000027180"/>
    </source>
</evidence>
<feature type="transmembrane region" description="Helical" evidence="1">
    <location>
        <begin position="6"/>
        <end position="24"/>
    </location>
</feature>
<accession>A0A060I250</accession>
<keyword evidence="1" id="KW-1133">Transmembrane helix</keyword>
<dbReference type="InterPro" id="IPR008523">
    <property type="entry name" value="DUF805"/>
</dbReference>
<dbReference type="GO" id="GO:0005886">
    <property type="term" value="C:plasma membrane"/>
    <property type="evidence" value="ECO:0007669"/>
    <property type="project" value="TreeGrafter"/>
</dbReference>
<dbReference type="AlphaFoldDB" id="A0A060I250"/>
<dbReference type="Pfam" id="PF05656">
    <property type="entry name" value="DUF805"/>
    <property type="match status" value="1"/>
</dbReference>
<dbReference type="Proteomes" id="UP000027180">
    <property type="component" value="Chromosome"/>
</dbReference>
<dbReference type="PANTHER" id="PTHR34980">
    <property type="entry name" value="INNER MEMBRANE PROTEIN-RELATED-RELATED"/>
    <property type="match status" value="1"/>
</dbReference>
<dbReference type="RefSeq" id="WP_010055545.1">
    <property type="nucleotide sequence ID" value="NZ_CP006986.1"/>
</dbReference>
<sequence length="150" mass="16527">MGSFSLFHWLIIVVPLSVGLFLAFRKPAAGPNRFGDLPQAMGFGQAISSFFRKYVDSTGRASRSEFWFSTLFVVLVDIAFYLIEPTGALAGIWSLAVFLPSIAMATRRLHDINRSGWFQLVALLVPIGTIVVIAWYCRAPAAADSRAHAF</sequence>